<gene>
    <name evidence="1" type="ORF">A4V02_13270</name>
</gene>
<dbReference type="KEGG" id="pary:A4V02_13270"/>
<accession>A0A1Z2XFU2</accession>
<proteinExistence type="predicted"/>
<dbReference type="EMBL" id="CP015402">
    <property type="protein sequence ID" value="ANU64592.1"/>
    <property type="molecule type" value="Genomic_DNA"/>
</dbReference>
<name>A0A1B1SCP4_9BACT</name>
<evidence type="ECO:0000313" key="1">
    <source>
        <dbReference type="EMBL" id="ANU64592.1"/>
    </source>
</evidence>
<dbReference type="AlphaFoldDB" id="A0A1B1SCP4"/>
<dbReference type="Proteomes" id="UP000186351">
    <property type="component" value="Chromosome"/>
</dbReference>
<protein>
    <submittedName>
        <fullName evidence="1">Uncharacterized protein</fullName>
    </submittedName>
</protein>
<evidence type="ECO:0000313" key="2">
    <source>
        <dbReference type="Proteomes" id="UP000186351"/>
    </source>
</evidence>
<organism evidence="1 2">
    <name type="scientific">Muribaculum intestinale</name>
    <dbReference type="NCBI Taxonomy" id="1796646"/>
    <lineage>
        <taxon>Bacteria</taxon>
        <taxon>Pseudomonadati</taxon>
        <taxon>Bacteroidota</taxon>
        <taxon>Bacteroidia</taxon>
        <taxon>Bacteroidales</taxon>
        <taxon>Muribaculaceae</taxon>
        <taxon>Muribaculum</taxon>
    </lineage>
</organism>
<sequence>MIFNGQAYDRISTVNGPDLLRIKKDWVKSLFNNKCYRQGGQSSGRFSHVMRELWGPITTEERAEICRRMTEGR</sequence>
<accession>A0A1B1SCP4</accession>
<reference evidence="2" key="1">
    <citation type="submission" date="2016-04" db="EMBL/GenBank/DDBJ databases">
        <title>Complete Genome Sequences of Twelve Strains of a Stable Defined Moderately Diverse Mouse Microbiota 2 (sDMDMm2).</title>
        <authorList>
            <person name="Uchimura Y."/>
            <person name="Wyss M."/>
            <person name="Brugiroux S."/>
            <person name="Limenitakis J.P."/>
            <person name="Stecher B."/>
            <person name="McCoy K.D."/>
            <person name="Macpherson A.J."/>
        </authorList>
    </citation>
    <scope>NUCLEOTIDE SEQUENCE [LARGE SCALE GENOMIC DNA]</scope>
    <source>
        <strain evidence="2">YL27</strain>
    </source>
</reference>
<keyword evidence="2" id="KW-1185">Reference proteome</keyword>